<dbReference type="Proteomes" id="UP001472677">
    <property type="component" value="Unassembled WGS sequence"/>
</dbReference>
<accession>A0ABR2AYC9</accession>
<sequence length="160" mass="18002">MRYRPGRTKQEEIGIGWINKRKITKVYKIPIGLAQKEGGGEEGYFESRSNSIARDRAKLLSPSFFRPTRILVFGEFFLFDPMPYPSCVHDTWPGYIFHKNKGEVSTGQADIIQPAVSYDILNFFFSPPSSIDPEDVPLAVDISTESSGRVGKQPLRPTSS</sequence>
<evidence type="ECO:0000313" key="2">
    <source>
        <dbReference type="EMBL" id="KAK8499109.1"/>
    </source>
</evidence>
<reference evidence="2 3" key="1">
    <citation type="journal article" date="2024" name="G3 (Bethesda)">
        <title>Genome assembly of Hibiscus sabdariffa L. provides insights into metabolisms of medicinal natural products.</title>
        <authorList>
            <person name="Kim T."/>
        </authorList>
    </citation>
    <scope>NUCLEOTIDE SEQUENCE [LARGE SCALE GENOMIC DNA]</scope>
    <source>
        <strain evidence="2">TK-2024</strain>
        <tissue evidence="2">Old leaves</tissue>
    </source>
</reference>
<dbReference type="EMBL" id="JBBPBM010000239">
    <property type="protein sequence ID" value="KAK8499109.1"/>
    <property type="molecule type" value="Genomic_DNA"/>
</dbReference>
<organism evidence="2 3">
    <name type="scientific">Hibiscus sabdariffa</name>
    <name type="common">roselle</name>
    <dbReference type="NCBI Taxonomy" id="183260"/>
    <lineage>
        <taxon>Eukaryota</taxon>
        <taxon>Viridiplantae</taxon>
        <taxon>Streptophyta</taxon>
        <taxon>Embryophyta</taxon>
        <taxon>Tracheophyta</taxon>
        <taxon>Spermatophyta</taxon>
        <taxon>Magnoliopsida</taxon>
        <taxon>eudicotyledons</taxon>
        <taxon>Gunneridae</taxon>
        <taxon>Pentapetalae</taxon>
        <taxon>rosids</taxon>
        <taxon>malvids</taxon>
        <taxon>Malvales</taxon>
        <taxon>Malvaceae</taxon>
        <taxon>Malvoideae</taxon>
        <taxon>Hibiscus</taxon>
    </lineage>
</organism>
<name>A0ABR2AYC9_9ROSI</name>
<comment type="caution">
    <text evidence="2">The sequence shown here is derived from an EMBL/GenBank/DDBJ whole genome shotgun (WGS) entry which is preliminary data.</text>
</comment>
<dbReference type="EMBL" id="JBBPBM010002003">
    <property type="protein sequence ID" value="KAK8480713.1"/>
    <property type="molecule type" value="Genomic_DNA"/>
</dbReference>
<evidence type="ECO:0000313" key="3">
    <source>
        <dbReference type="Proteomes" id="UP001472677"/>
    </source>
</evidence>
<gene>
    <name evidence="1" type="ORF">V6N12_018486</name>
    <name evidence="2" type="ORF">V6N12_075959</name>
</gene>
<keyword evidence="3" id="KW-1185">Reference proteome</keyword>
<protein>
    <submittedName>
        <fullName evidence="2">Uncharacterized protein</fullName>
    </submittedName>
</protein>
<evidence type="ECO:0000313" key="1">
    <source>
        <dbReference type="EMBL" id="KAK8480713.1"/>
    </source>
</evidence>
<proteinExistence type="predicted"/>